<evidence type="ECO:0000313" key="4">
    <source>
        <dbReference type="EMBL" id="TPX15284.1"/>
    </source>
</evidence>
<evidence type="ECO:0000256" key="1">
    <source>
        <dbReference type="ARBA" id="ARBA00009500"/>
    </source>
</evidence>
<evidence type="ECO:0000259" key="3">
    <source>
        <dbReference type="SMART" id="SM00093"/>
    </source>
</evidence>
<dbReference type="InterPro" id="IPR023796">
    <property type="entry name" value="Serpin_dom"/>
</dbReference>
<dbReference type="InterPro" id="IPR023795">
    <property type="entry name" value="Serpin_CS"/>
</dbReference>
<accession>A0A507B9J3</accession>
<dbReference type="STRING" id="1093900.A0A507B9J3"/>
<dbReference type="InterPro" id="IPR036186">
    <property type="entry name" value="Serpin_sf"/>
</dbReference>
<dbReference type="InterPro" id="IPR042185">
    <property type="entry name" value="Serpin_sf_2"/>
</dbReference>
<dbReference type="AlphaFoldDB" id="A0A507B9J3"/>
<evidence type="ECO:0000256" key="2">
    <source>
        <dbReference type="RuleBase" id="RU000411"/>
    </source>
</evidence>
<dbReference type="CDD" id="cd00172">
    <property type="entry name" value="serpin"/>
    <property type="match status" value="1"/>
</dbReference>
<dbReference type="PROSITE" id="PS00284">
    <property type="entry name" value="SERPIN"/>
    <property type="match status" value="1"/>
</dbReference>
<evidence type="ECO:0000313" key="5">
    <source>
        <dbReference type="Proteomes" id="UP000319257"/>
    </source>
</evidence>
<dbReference type="InParanoid" id="A0A507B9J3"/>
<dbReference type="InterPro" id="IPR000215">
    <property type="entry name" value="Serpin_fam"/>
</dbReference>
<dbReference type="OrthoDB" id="1063785at2759"/>
<comment type="caution">
    <text evidence="4">The sequence shown here is derived from an EMBL/GenBank/DDBJ whole genome shotgun (WGS) entry which is preliminary data.</text>
</comment>
<keyword evidence="5" id="KW-1185">Reference proteome</keyword>
<dbReference type="Gene3D" id="2.30.39.10">
    <property type="entry name" value="Alpha-1-antitrypsin, domain 1"/>
    <property type="match status" value="1"/>
</dbReference>
<comment type="similarity">
    <text evidence="1 2">Belongs to the serpin family.</text>
</comment>
<dbReference type="EMBL" id="SKBQ01000022">
    <property type="protein sequence ID" value="TPX15284.1"/>
    <property type="molecule type" value="Genomic_DNA"/>
</dbReference>
<dbReference type="Pfam" id="PF00079">
    <property type="entry name" value="Serpin"/>
    <property type="match status" value="1"/>
</dbReference>
<sequence>MTEIDRSAAMTKPTAAAISNLAWALIPKLQDGSGPTKSVFFSPLSIVVALGMLTGAADAETKRILLSKLGVENDKDLQDISGLATTEGSSSSSSLSVANAIFADQTITLFDAYKAFLAGFHADFVQYPNLAEEVEKINSWISDHTHGLIQNMLSQAALRQSHVVIVNALAFKGSWETEFDEKYTRSVPFHLNDKEQRFVRMMYLQQRMIWCRSTSSYDAVRLPYGTPGASSNQTSMVAYLPKIGSSIGQVIQVIQKEGVKPLDEVFSKTKYHQFGFPRFEITGEYSLKASLRELGFPVDKNFPNMGTGDSLVQEVVHKAFIQVDEKGTTAAAATAVLMTRSRPVDPRILVFDRPFIFSIMLNDSGASVFSGLYYGD</sequence>
<protein>
    <recommendedName>
        <fullName evidence="3">Serpin domain-containing protein</fullName>
    </recommendedName>
</protein>
<reference evidence="4 5" key="1">
    <citation type="submission" date="2019-06" db="EMBL/GenBank/DDBJ databases">
        <title>Draft genome sequence of the filamentous fungus Phialemoniopsis curvata isolated from diesel fuel.</title>
        <authorList>
            <person name="Varaljay V.A."/>
            <person name="Lyon W.J."/>
            <person name="Crouch A.L."/>
            <person name="Drake C.E."/>
            <person name="Hollomon J.M."/>
            <person name="Nadeau L.J."/>
            <person name="Nunn H.S."/>
            <person name="Stevenson B.S."/>
            <person name="Bojanowski C.L."/>
            <person name="Crookes-Goodson W.J."/>
        </authorList>
    </citation>
    <scope>NUCLEOTIDE SEQUENCE [LARGE SCALE GENOMIC DNA]</scope>
    <source>
        <strain evidence="4 5">D216</strain>
    </source>
</reference>
<dbReference type="InterPro" id="IPR042178">
    <property type="entry name" value="Serpin_sf_1"/>
</dbReference>
<dbReference type="RefSeq" id="XP_030996995.1">
    <property type="nucleotide sequence ID" value="XM_031138985.1"/>
</dbReference>
<dbReference type="PANTHER" id="PTHR11461:SF211">
    <property type="entry name" value="GH10112P-RELATED"/>
    <property type="match status" value="1"/>
</dbReference>
<dbReference type="PANTHER" id="PTHR11461">
    <property type="entry name" value="SERINE PROTEASE INHIBITOR, SERPIN"/>
    <property type="match status" value="1"/>
</dbReference>
<name>A0A507B9J3_9PEZI</name>
<dbReference type="Proteomes" id="UP000319257">
    <property type="component" value="Unassembled WGS sequence"/>
</dbReference>
<feature type="domain" description="Serpin" evidence="3">
    <location>
        <begin position="26"/>
        <end position="376"/>
    </location>
</feature>
<organism evidence="4 5">
    <name type="scientific">Thyridium curvatum</name>
    <dbReference type="NCBI Taxonomy" id="1093900"/>
    <lineage>
        <taxon>Eukaryota</taxon>
        <taxon>Fungi</taxon>
        <taxon>Dikarya</taxon>
        <taxon>Ascomycota</taxon>
        <taxon>Pezizomycotina</taxon>
        <taxon>Sordariomycetes</taxon>
        <taxon>Sordariomycetidae</taxon>
        <taxon>Thyridiales</taxon>
        <taxon>Thyridiaceae</taxon>
        <taxon>Thyridium</taxon>
    </lineage>
</organism>
<dbReference type="Gene3D" id="3.30.497.10">
    <property type="entry name" value="Antithrombin, subunit I, domain 2"/>
    <property type="match status" value="1"/>
</dbReference>
<dbReference type="SUPFAM" id="SSF56574">
    <property type="entry name" value="Serpins"/>
    <property type="match status" value="1"/>
</dbReference>
<dbReference type="SMART" id="SM00093">
    <property type="entry name" value="SERPIN"/>
    <property type="match status" value="1"/>
</dbReference>
<dbReference type="GO" id="GO:0004867">
    <property type="term" value="F:serine-type endopeptidase inhibitor activity"/>
    <property type="evidence" value="ECO:0007669"/>
    <property type="project" value="InterPro"/>
</dbReference>
<proteinExistence type="inferred from homology"/>
<dbReference type="GeneID" id="41972008"/>
<gene>
    <name evidence="4" type="ORF">E0L32_004561</name>
</gene>